<evidence type="ECO:0000256" key="8">
    <source>
        <dbReference type="ARBA" id="ARBA00076672"/>
    </source>
</evidence>
<feature type="region of interest" description="Disordered" evidence="10">
    <location>
        <begin position="1"/>
        <end position="43"/>
    </location>
</feature>
<dbReference type="EC" id="2.1.1.-" evidence="9"/>
<comment type="subcellular location">
    <subcellularLocation>
        <location evidence="1 9">Nucleus</location>
        <location evidence="1 9">Nucleolus</location>
    </subcellularLocation>
</comment>
<dbReference type="FunCoup" id="K1VFE3">
    <property type="interactions" value="343"/>
</dbReference>
<sequence>MSLFHSAFDTPGAGSSKPMSFGTSGAGKKKKGKASLNDDKLRATAVNVQKLMEQVERGEITEKASAGSEQLGHIPKKKRRGSSASHDEPPASSSKKQKKKRNSLAALTAEAEEGGEPVPKLAEAPKGKKNKKNKQKEEHKPVQKVQPKAKATEGLTKMQQQMANKLEGARFRWINEQLYTTPSTQAVEMMKKEPKIFEDYHNAHRVLTAAWPSPPLPHIIELLNPLPQRSVIADLGCGDAGLAKELVPKGKVVLSYDLVGDGEWVTSADFLTHVPLPGRKGGLAATVAEDDAPVKSKKNKKGGKRDPDAAEVVDAVVCCLSLMGTNWLGGIYEAARILKQGGTLHIAEVTSRFTNVGAFVTAVESFGLKCESREEPSTHFMLFRFTKVASVPQGPARGEPGWDERIKKGEAILEACVYKKR</sequence>
<evidence type="ECO:0000256" key="4">
    <source>
        <dbReference type="ARBA" id="ARBA00022603"/>
    </source>
</evidence>
<dbReference type="GO" id="GO:0042273">
    <property type="term" value="P:ribosomal large subunit biogenesis"/>
    <property type="evidence" value="ECO:0007669"/>
    <property type="project" value="TreeGrafter"/>
</dbReference>
<dbReference type="PANTHER" id="PTHR12787">
    <property type="entry name" value="RIBOSOMAL RNA-PROCESSING PROTEIN 8"/>
    <property type="match status" value="1"/>
</dbReference>
<evidence type="ECO:0000256" key="9">
    <source>
        <dbReference type="RuleBase" id="RU365074"/>
    </source>
</evidence>
<reference evidence="11 12" key="1">
    <citation type="journal article" date="2012" name="Eukaryot. Cell">
        <title>Genome sequence of the Trichosporon asahii environmental strain CBS 8904.</title>
        <authorList>
            <person name="Yang R.Y."/>
            <person name="Li H.T."/>
            <person name="Zhu H."/>
            <person name="Zhou G.P."/>
            <person name="Wang M."/>
            <person name="Wang L."/>
        </authorList>
    </citation>
    <scope>NUCLEOTIDE SEQUENCE [LARGE SCALE GENOMIC DNA]</scope>
    <source>
        <strain evidence="11 12">CBS 8904</strain>
    </source>
</reference>
<comment type="similarity">
    <text evidence="2 9">Belongs to the methyltransferase superfamily. RRP8 family.</text>
</comment>
<dbReference type="OMA" id="WIHMLLE"/>
<dbReference type="InParanoid" id="K1VFE3"/>
<dbReference type="GO" id="GO:0005730">
    <property type="term" value="C:nucleolus"/>
    <property type="evidence" value="ECO:0007669"/>
    <property type="project" value="UniProtKB-SubCell"/>
</dbReference>
<accession>K1VFE3</accession>
<protein>
    <recommendedName>
        <fullName evidence="8 9">Ribosomal RNA-processing protein 8</fullName>
        <ecNumber evidence="9">2.1.1.-</ecNumber>
    </recommendedName>
</protein>
<dbReference type="PANTHER" id="PTHR12787:SF0">
    <property type="entry name" value="RIBOSOMAL RNA-PROCESSING PROTEIN 8"/>
    <property type="match status" value="1"/>
</dbReference>
<dbReference type="Pfam" id="PF05148">
    <property type="entry name" value="Methyltransf_8"/>
    <property type="match status" value="2"/>
</dbReference>
<evidence type="ECO:0000256" key="6">
    <source>
        <dbReference type="ARBA" id="ARBA00022691"/>
    </source>
</evidence>
<evidence type="ECO:0000256" key="7">
    <source>
        <dbReference type="ARBA" id="ARBA00023242"/>
    </source>
</evidence>
<dbReference type="EMBL" id="AMBO01000402">
    <property type="protein sequence ID" value="EKC97796.1"/>
    <property type="molecule type" value="Genomic_DNA"/>
</dbReference>
<dbReference type="Gene3D" id="1.10.10.2150">
    <property type="entry name" value="Ribosomal RNA-processing protein 8, N-terminal domain"/>
    <property type="match status" value="1"/>
</dbReference>
<evidence type="ECO:0000313" key="11">
    <source>
        <dbReference type="EMBL" id="EKC97796.1"/>
    </source>
</evidence>
<dbReference type="eggNOG" id="KOG3045">
    <property type="taxonomic scope" value="Eukaryota"/>
</dbReference>
<gene>
    <name evidence="11" type="ORF">A1Q2_07899</name>
</gene>
<keyword evidence="5 9" id="KW-0808">Transferase</keyword>
<keyword evidence="6 9" id="KW-0949">S-adenosyl-L-methionine</keyword>
<dbReference type="Gene3D" id="3.40.50.150">
    <property type="entry name" value="Vaccinia Virus protein VP39"/>
    <property type="match status" value="1"/>
</dbReference>
<keyword evidence="3 9" id="KW-0698">rRNA processing</keyword>
<keyword evidence="12" id="KW-1185">Reference proteome</keyword>
<feature type="region of interest" description="Disordered" evidence="10">
    <location>
        <begin position="57"/>
        <end position="151"/>
    </location>
</feature>
<dbReference type="STRING" id="1220162.K1VFE3"/>
<evidence type="ECO:0000313" key="12">
    <source>
        <dbReference type="Proteomes" id="UP000006757"/>
    </source>
</evidence>
<dbReference type="SUPFAM" id="SSF53335">
    <property type="entry name" value="S-adenosyl-L-methionine-dependent methyltransferases"/>
    <property type="match status" value="1"/>
</dbReference>
<dbReference type="InterPro" id="IPR029063">
    <property type="entry name" value="SAM-dependent_MTases_sf"/>
</dbReference>
<name>K1VFE3_TRIAC</name>
<dbReference type="InterPro" id="IPR042036">
    <property type="entry name" value="RRP8_N"/>
</dbReference>
<evidence type="ECO:0000256" key="5">
    <source>
        <dbReference type="ARBA" id="ARBA00022679"/>
    </source>
</evidence>
<keyword evidence="7 9" id="KW-0539">Nucleus</keyword>
<dbReference type="FunFam" id="1.10.10.2150:FF:000001">
    <property type="entry name" value="Ribosomal RNA-processing protein 8"/>
    <property type="match status" value="1"/>
</dbReference>
<evidence type="ECO:0000256" key="1">
    <source>
        <dbReference type="ARBA" id="ARBA00004604"/>
    </source>
</evidence>
<dbReference type="OrthoDB" id="10258825at2759"/>
<proteinExistence type="inferred from homology"/>
<evidence type="ECO:0000256" key="3">
    <source>
        <dbReference type="ARBA" id="ARBA00022552"/>
    </source>
</evidence>
<dbReference type="GO" id="GO:0016433">
    <property type="term" value="F:rRNA (adenine) methyltransferase activity"/>
    <property type="evidence" value="ECO:0007669"/>
    <property type="project" value="TreeGrafter"/>
</dbReference>
<comment type="caution">
    <text evidence="11">The sequence shown here is derived from an EMBL/GenBank/DDBJ whole genome shotgun (WGS) entry which is preliminary data.</text>
</comment>
<organism evidence="11 12">
    <name type="scientific">Trichosporon asahii var. asahii (strain CBS 8904)</name>
    <name type="common">Yeast</name>
    <dbReference type="NCBI Taxonomy" id="1220162"/>
    <lineage>
        <taxon>Eukaryota</taxon>
        <taxon>Fungi</taxon>
        <taxon>Dikarya</taxon>
        <taxon>Basidiomycota</taxon>
        <taxon>Agaricomycotina</taxon>
        <taxon>Tremellomycetes</taxon>
        <taxon>Trichosporonales</taxon>
        <taxon>Trichosporonaceae</taxon>
        <taxon>Trichosporon</taxon>
    </lineage>
</organism>
<dbReference type="InterPro" id="IPR007823">
    <property type="entry name" value="RRP8"/>
</dbReference>
<feature type="region of interest" description="Disordered" evidence="10">
    <location>
        <begin position="285"/>
        <end position="306"/>
    </location>
</feature>
<dbReference type="Proteomes" id="UP000006757">
    <property type="component" value="Unassembled WGS sequence"/>
</dbReference>
<evidence type="ECO:0000256" key="2">
    <source>
        <dbReference type="ARBA" id="ARBA00006301"/>
    </source>
</evidence>
<evidence type="ECO:0000256" key="10">
    <source>
        <dbReference type="SAM" id="MobiDB-lite"/>
    </source>
</evidence>
<dbReference type="AlphaFoldDB" id="K1VFE3"/>
<dbReference type="HOGENOM" id="CLU_027694_2_2_1"/>
<comment type="function">
    <text evidence="9">S-adenosyl-L-methionine-dependent methyltransferase that specifically methylates the N(1) position of adenine in helix 25.1 in 25S rRNA. Required both for ribosomal 40S and 60S subunits biogenesis. Required for efficient pre-rRNA cleavage at site A2.</text>
</comment>
<keyword evidence="4 9" id="KW-0489">Methyltransferase</keyword>